<gene>
    <name evidence="1" type="ORF">S06H3_32793</name>
</gene>
<reference evidence="1" key="1">
    <citation type="journal article" date="2014" name="Front. Microbiol.">
        <title>High frequency of phylogenetically diverse reductive dehalogenase-homologous genes in deep subseafloor sedimentary metagenomes.</title>
        <authorList>
            <person name="Kawai M."/>
            <person name="Futagami T."/>
            <person name="Toyoda A."/>
            <person name="Takaki Y."/>
            <person name="Nishi S."/>
            <person name="Hori S."/>
            <person name="Arai W."/>
            <person name="Tsubouchi T."/>
            <person name="Morono Y."/>
            <person name="Uchiyama I."/>
            <person name="Ito T."/>
            <person name="Fujiyama A."/>
            <person name="Inagaki F."/>
            <person name="Takami H."/>
        </authorList>
    </citation>
    <scope>NUCLEOTIDE SEQUENCE</scope>
    <source>
        <strain evidence="1">Expedition CK06-06</strain>
    </source>
</reference>
<dbReference type="EMBL" id="BARV01019517">
    <property type="protein sequence ID" value="GAI31442.1"/>
    <property type="molecule type" value="Genomic_DNA"/>
</dbReference>
<sequence length="140" mass="15862">MVHTLKYVTRATFRDYSWDIEMADELHGFRNQLWWGSRLWDGEPTWSLDDLDGEAGRDIEGMDVQAVESLELGKCPRCGKPLDWSRAHPIGELEAMEKHALGAGYHELEMVRAPPGMDLVMMLKAAGYRGPVEIEELCGN</sequence>
<comment type="caution">
    <text evidence="1">The sequence shown here is derived from an EMBL/GenBank/DDBJ whole genome shotgun (WGS) entry which is preliminary data.</text>
</comment>
<accession>X1MIG2</accession>
<proteinExistence type="predicted"/>
<name>X1MIG2_9ZZZZ</name>
<dbReference type="AlphaFoldDB" id="X1MIG2"/>
<evidence type="ECO:0000313" key="1">
    <source>
        <dbReference type="EMBL" id="GAI31442.1"/>
    </source>
</evidence>
<protein>
    <submittedName>
        <fullName evidence="1">Uncharacterized protein</fullName>
    </submittedName>
</protein>
<organism evidence="1">
    <name type="scientific">marine sediment metagenome</name>
    <dbReference type="NCBI Taxonomy" id="412755"/>
    <lineage>
        <taxon>unclassified sequences</taxon>
        <taxon>metagenomes</taxon>
        <taxon>ecological metagenomes</taxon>
    </lineage>
</organism>